<accession>A0A2T7NK98</accession>
<dbReference type="SMART" id="SM00554">
    <property type="entry name" value="FAS1"/>
    <property type="match status" value="1"/>
</dbReference>
<evidence type="ECO:0000313" key="2">
    <source>
        <dbReference type="EMBL" id="PVD21593.1"/>
    </source>
</evidence>
<dbReference type="STRING" id="400727.A0A2T7NK98"/>
<dbReference type="InterPro" id="IPR000782">
    <property type="entry name" value="FAS1_domain"/>
</dbReference>
<dbReference type="InterPro" id="IPR036378">
    <property type="entry name" value="FAS1_dom_sf"/>
</dbReference>
<dbReference type="GO" id="GO:0005615">
    <property type="term" value="C:extracellular space"/>
    <property type="evidence" value="ECO:0007669"/>
    <property type="project" value="TreeGrafter"/>
</dbReference>
<gene>
    <name evidence="2" type="ORF">C0Q70_17391</name>
</gene>
<proteinExistence type="predicted"/>
<feature type="domain" description="FAS1" evidence="1">
    <location>
        <begin position="5"/>
        <end position="135"/>
    </location>
</feature>
<keyword evidence="3" id="KW-1185">Reference proteome</keyword>
<comment type="caution">
    <text evidence="2">The sequence shown here is derived from an EMBL/GenBank/DDBJ whole genome shotgun (WGS) entry which is preliminary data.</text>
</comment>
<dbReference type="SUPFAM" id="SSF82153">
    <property type="entry name" value="FAS1 domain"/>
    <property type="match status" value="1"/>
</dbReference>
<protein>
    <recommendedName>
        <fullName evidence="1">FAS1 domain-containing protein</fullName>
    </recommendedName>
</protein>
<dbReference type="AlphaFoldDB" id="A0A2T7NK98"/>
<dbReference type="InterPro" id="IPR050904">
    <property type="entry name" value="Adhesion/Biosynth-related"/>
</dbReference>
<dbReference type="PROSITE" id="PS50213">
    <property type="entry name" value="FAS1"/>
    <property type="match status" value="1"/>
</dbReference>
<dbReference type="PANTHER" id="PTHR10900">
    <property type="entry name" value="PERIOSTIN-RELATED"/>
    <property type="match status" value="1"/>
</dbReference>
<sequence>MLPPGGAIPKVLSEVPDLSILLSVVKAAGMTDQLSAVGPFTLFAPTNHAFHSLPAGELSQLFKNTTRLREVLSHHIAKGTTYSAGLQPQMTIPVLNGALSLVNEGSMVNINNASSIIFADLNASNGVIHLIDSVLFLTQ</sequence>
<evidence type="ECO:0000313" key="3">
    <source>
        <dbReference type="Proteomes" id="UP000245119"/>
    </source>
</evidence>
<dbReference type="FunFam" id="2.30.180.10:FF:000032">
    <property type="entry name" value="Fasciclin domain-containing protein, putative"/>
    <property type="match status" value="1"/>
</dbReference>
<dbReference type="PANTHER" id="PTHR10900:SF77">
    <property type="entry name" value="FI19380P1"/>
    <property type="match status" value="1"/>
</dbReference>
<dbReference type="EMBL" id="PZQS01000011">
    <property type="protein sequence ID" value="PVD21593.1"/>
    <property type="molecule type" value="Genomic_DNA"/>
</dbReference>
<name>A0A2T7NK98_POMCA</name>
<organism evidence="2 3">
    <name type="scientific">Pomacea canaliculata</name>
    <name type="common">Golden apple snail</name>
    <dbReference type="NCBI Taxonomy" id="400727"/>
    <lineage>
        <taxon>Eukaryota</taxon>
        <taxon>Metazoa</taxon>
        <taxon>Spiralia</taxon>
        <taxon>Lophotrochozoa</taxon>
        <taxon>Mollusca</taxon>
        <taxon>Gastropoda</taxon>
        <taxon>Caenogastropoda</taxon>
        <taxon>Architaenioglossa</taxon>
        <taxon>Ampullarioidea</taxon>
        <taxon>Ampullariidae</taxon>
        <taxon>Pomacea</taxon>
    </lineage>
</organism>
<evidence type="ECO:0000259" key="1">
    <source>
        <dbReference type="PROSITE" id="PS50213"/>
    </source>
</evidence>
<reference evidence="2 3" key="1">
    <citation type="submission" date="2018-04" db="EMBL/GenBank/DDBJ databases">
        <title>The genome of golden apple snail Pomacea canaliculata provides insight into stress tolerance and invasive adaptation.</title>
        <authorList>
            <person name="Liu C."/>
            <person name="Liu B."/>
            <person name="Ren Y."/>
            <person name="Zhang Y."/>
            <person name="Wang H."/>
            <person name="Li S."/>
            <person name="Jiang F."/>
            <person name="Yin L."/>
            <person name="Zhang G."/>
            <person name="Qian W."/>
            <person name="Fan W."/>
        </authorList>
    </citation>
    <scope>NUCLEOTIDE SEQUENCE [LARGE SCALE GENOMIC DNA]</scope>
    <source>
        <strain evidence="2">SZHN2017</strain>
        <tissue evidence="2">Muscle</tissue>
    </source>
</reference>
<dbReference type="OrthoDB" id="286301at2759"/>
<dbReference type="Pfam" id="PF02469">
    <property type="entry name" value="Fasciclin"/>
    <property type="match status" value="1"/>
</dbReference>
<dbReference type="Proteomes" id="UP000245119">
    <property type="component" value="Linkage Group LG11"/>
</dbReference>
<dbReference type="Gene3D" id="2.30.180.10">
    <property type="entry name" value="FAS1 domain"/>
    <property type="match status" value="1"/>
</dbReference>